<evidence type="ECO:0000313" key="7">
    <source>
        <dbReference type="Proteomes" id="UP000184263"/>
    </source>
</evidence>
<dbReference type="InterPro" id="IPR027017">
    <property type="entry name" value="P60_peptidase_YkfC"/>
</dbReference>
<evidence type="ECO:0000313" key="6">
    <source>
        <dbReference type="EMBL" id="SHK32426.1"/>
    </source>
</evidence>
<dbReference type="InterPro" id="IPR039439">
    <property type="entry name" value="SH3b1_dom"/>
</dbReference>
<dbReference type="PROSITE" id="PS51935">
    <property type="entry name" value="NLPC_P60"/>
    <property type="match status" value="1"/>
</dbReference>
<proteinExistence type="inferred from homology"/>
<dbReference type="AlphaFoldDB" id="A0A1M6RJ32"/>
<accession>A0A1M6RJ32</accession>
<evidence type="ECO:0000259" key="5">
    <source>
        <dbReference type="PROSITE" id="PS51935"/>
    </source>
</evidence>
<keyword evidence="3" id="KW-0378">Hydrolase</keyword>
<keyword evidence="4" id="KW-0788">Thiol protease</keyword>
<dbReference type="InterPro" id="IPR038765">
    <property type="entry name" value="Papain-like_cys_pep_sf"/>
</dbReference>
<dbReference type="Proteomes" id="UP000184263">
    <property type="component" value="Unassembled WGS sequence"/>
</dbReference>
<dbReference type="SUPFAM" id="SSF54001">
    <property type="entry name" value="Cysteine proteinases"/>
    <property type="match status" value="1"/>
</dbReference>
<dbReference type="OrthoDB" id="9808890at2"/>
<protein>
    <submittedName>
        <fullName evidence="6">SH3 domain (SH3b1 type)</fullName>
    </submittedName>
</protein>
<reference evidence="6 7" key="1">
    <citation type="submission" date="2016-11" db="EMBL/GenBank/DDBJ databases">
        <authorList>
            <person name="Jaros S."/>
            <person name="Januszkiewicz K."/>
            <person name="Wedrychowicz H."/>
        </authorList>
    </citation>
    <scope>NUCLEOTIDE SEQUENCE [LARGE SCALE GENOMIC DNA]</scope>
    <source>
        <strain evidence="6 7">HD4</strain>
    </source>
</reference>
<organism evidence="6 7">
    <name type="scientific">Selenomonas ruminantium</name>
    <dbReference type="NCBI Taxonomy" id="971"/>
    <lineage>
        <taxon>Bacteria</taxon>
        <taxon>Bacillati</taxon>
        <taxon>Bacillota</taxon>
        <taxon>Negativicutes</taxon>
        <taxon>Selenomonadales</taxon>
        <taxon>Selenomonadaceae</taxon>
        <taxon>Selenomonas</taxon>
    </lineage>
</organism>
<name>A0A1M6RJ32_SELRU</name>
<dbReference type="Pfam" id="PF12913">
    <property type="entry name" value="SH3_6"/>
    <property type="match status" value="1"/>
</dbReference>
<dbReference type="EMBL" id="FRBC01000002">
    <property type="protein sequence ID" value="SHK32426.1"/>
    <property type="molecule type" value="Genomic_DNA"/>
</dbReference>
<evidence type="ECO:0000256" key="2">
    <source>
        <dbReference type="ARBA" id="ARBA00022670"/>
    </source>
</evidence>
<evidence type="ECO:0000256" key="3">
    <source>
        <dbReference type="ARBA" id="ARBA00022801"/>
    </source>
</evidence>
<feature type="domain" description="NlpC/P60" evidence="5">
    <location>
        <begin position="306"/>
        <end position="439"/>
    </location>
</feature>
<keyword evidence="2" id="KW-0645">Protease</keyword>
<dbReference type="PIRSF" id="PIRSF019015">
    <property type="entry name" value="P60_peptidase_YkfC"/>
    <property type="match status" value="1"/>
</dbReference>
<sequence length="458" mass="50718">MQQYPFSDKRKTTWEKNIILVSIAVLLALLGVGGISQASIAIHDDRATDGYWTARNPDGDALYLTQEEISSVNQAMREKTSSLTDLLNYPQTVGGAEVKELILSAQQDFRGEKEPGEHYDKGGMMISQEDYNAAQDNCNLDAVPASAAVRYGVVTMRTDMRLLPTTQYYFDDKSFQHYDDLQGTALDPCEPLLVLHTSKDGAFAFAIGRYYKGWVSLGAIGFTERKNWEKYVSPKNFLVVTDHKKKVHVGGTWDVLFQMGSVIPLKSPKMRKGAYQAIIPVEINGHLSEAPVLIKADSTVNPGYLPCTPNNFVRQSLKFLDDVYGWGGMEESVDCSSYVQDVYRSMGILLPRDADQQELAMKHSVSLNGLDTAARYQKTAEAPVGALLFKPGHVMLYLGKDDRGTPLAIHSASSYFTFLGGKAQKHYIRQVLISDMTFQNGKGIATIDGMTSIGRCFP</sequence>
<evidence type="ECO:0000256" key="4">
    <source>
        <dbReference type="ARBA" id="ARBA00022807"/>
    </source>
</evidence>
<comment type="similarity">
    <text evidence="1">Belongs to the peptidase C40 family.</text>
</comment>
<dbReference type="RefSeq" id="WP_073088039.1">
    <property type="nucleotide sequence ID" value="NZ_FRBC01000002.1"/>
</dbReference>
<dbReference type="Pfam" id="PF00877">
    <property type="entry name" value="NLPC_P60"/>
    <property type="match status" value="1"/>
</dbReference>
<dbReference type="GO" id="GO:0008234">
    <property type="term" value="F:cysteine-type peptidase activity"/>
    <property type="evidence" value="ECO:0007669"/>
    <property type="project" value="UniProtKB-KW"/>
</dbReference>
<dbReference type="InterPro" id="IPR000064">
    <property type="entry name" value="NLP_P60_dom"/>
</dbReference>
<dbReference type="Gene3D" id="3.90.1720.10">
    <property type="entry name" value="endopeptidase domain like (from Nostoc punctiforme)"/>
    <property type="match status" value="1"/>
</dbReference>
<evidence type="ECO:0000256" key="1">
    <source>
        <dbReference type="ARBA" id="ARBA00007074"/>
    </source>
</evidence>
<dbReference type="GO" id="GO:0006508">
    <property type="term" value="P:proteolysis"/>
    <property type="evidence" value="ECO:0007669"/>
    <property type="project" value="UniProtKB-KW"/>
</dbReference>
<gene>
    <name evidence="6" type="ORF">SAMN05216582_10297</name>
</gene>